<reference evidence="2" key="1">
    <citation type="submission" date="2023-02" db="EMBL/GenBank/DDBJ databases">
        <title>Description and genomic characterization of Salipiger bruguierae sp. nov., isolated from the sediment of mangrove plant Bruguiera sexangula.</title>
        <authorList>
            <person name="Long M."/>
        </authorList>
    </citation>
    <scope>NUCLEOTIDE SEQUENCE</scope>
    <source>
        <strain evidence="2">H15</strain>
        <plasmid evidence="2">unnamed1</plasmid>
    </source>
</reference>
<keyword evidence="2" id="KW-0614">Plasmid</keyword>
<feature type="region of interest" description="Disordered" evidence="1">
    <location>
        <begin position="166"/>
        <end position="195"/>
    </location>
</feature>
<name>A0AAU8AQX0_9RHOB</name>
<dbReference type="GO" id="GO:0016746">
    <property type="term" value="F:acyltransferase activity"/>
    <property type="evidence" value="ECO:0007669"/>
    <property type="project" value="UniProtKB-KW"/>
</dbReference>
<protein>
    <submittedName>
        <fullName evidence="2">Acyltransferase</fullName>
        <ecNumber evidence="2">2.3.1.-</ecNumber>
    </submittedName>
</protein>
<keyword evidence="2" id="KW-0808">Transferase</keyword>
<dbReference type="Gene3D" id="2.160.10.10">
    <property type="entry name" value="Hexapeptide repeat proteins"/>
    <property type="match status" value="1"/>
</dbReference>
<dbReference type="InterPro" id="IPR011004">
    <property type="entry name" value="Trimer_LpxA-like_sf"/>
</dbReference>
<dbReference type="PANTHER" id="PTHR23416">
    <property type="entry name" value="SIALIC ACID SYNTHASE-RELATED"/>
    <property type="match status" value="1"/>
</dbReference>
<keyword evidence="2" id="KW-0012">Acyltransferase</keyword>
<dbReference type="InterPro" id="IPR001451">
    <property type="entry name" value="Hexapep"/>
</dbReference>
<evidence type="ECO:0000256" key="1">
    <source>
        <dbReference type="SAM" id="MobiDB-lite"/>
    </source>
</evidence>
<proteinExistence type="predicted"/>
<dbReference type="InterPro" id="IPR051159">
    <property type="entry name" value="Hexapeptide_acetyltransf"/>
</dbReference>
<accession>A0AAU8AQX0</accession>
<dbReference type="EMBL" id="CP123386">
    <property type="protein sequence ID" value="XCC96959.1"/>
    <property type="molecule type" value="Genomic_DNA"/>
</dbReference>
<dbReference type="Pfam" id="PF00132">
    <property type="entry name" value="Hexapep"/>
    <property type="match status" value="1"/>
</dbReference>
<gene>
    <name evidence="2" type="ORF">PVT71_23000</name>
</gene>
<dbReference type="CDD" id="cd04647">
    <property type="entry name" value="LbH_MAT_like"/>
    <property type="match status" value="1"/>
</dbReference>
<sequence>MVGSVLDPRAYLHMFKIVNYYNYIHVTPLRRVQRGRGVTISPTVWFAEPDRIRLGNAVHLNGGCMLWAGPSTGTITVGDNALFGPNVMVTAANYRFNDGQPVTEQEMDEQDVVIGRDVWLGTGVTVLPGAKIGDGCVVAAGSVVRGTFPPFSIIAGAPAKVVGQRTQPRAAKAADLKVIKDRPERAPARDERSAG</sequence>
<dbReference type="RefSeq" id="WP_353475850.1">
    <property type="nucleotide sequence ID" value="NZ_CP123386.1"/>
</dbReference>
<dbReference type="EC" id="2.3.1.-" evidence="2"/>
<dbReference type="AlphaFoldDB" id="A0AAU8AQX0"/>
<evidence type="ECO:0000313" key="2">
    <source>
        <dbReference type="EMBL" id="XCC96959.1"/>
    </source>
</evidence>
<feature type="compositionally biased region" description="Basic and acidic residues" evidence="1">
    <location>
        <begin position="172"/>
        <end position="195"/>
    </location>
</feature>
<dbReference type="SUPFAM" id="SSF51161">
    <property type="entry name" value="Trimeric LpxA-like enzymes"/>
    <property type="match status" value="1"/>
</dbReference>
<organism evidence="2">
    <name type="scientific">Alloyangia sp. H15</name>
    <dbReference type="NCBI Taxonomy" id="3029062"/>
    <lineage>
        <taxon>Bacteria</taxon>
        <taxon>Pseudomonadati</taxon>
        <taxon>Pseudomonadota</taxon>
        <taxon>Alphaproteobacteria</taxon>
        <taxon>Rhodobacterales</taxon>
        <taxon>Roseobacteraceae</taxon>
        <taxon>Alloyangia</taxon>
    </lineage>
</organism>
<geneLocation type="plasmid" evidence="2">
    <name>unnamed1</name>
</geneLocation>